<evidence type="ECO:0000259" key="4">
    <source>
        <dbReference type="Pfam" id="PF00881"/>
    </source>
</evidence>
<organism evidence="5 6">
    <name type="scientific">Schleiferilactobacillus perolens DSM 12744</name>
    <dbReference type="NCBI Taxonomy" id="1423792"/>
    <lineage>
        <taxon>Bacteria</taxon>
        <taxon>Bacillati</taxon>
        <taxon>Bacillota</taxon>
        <taxon>Bacilli</taxon>
        <taxon>Lactobacillales</taxon>
        <taxon>Lactobacillaceae</taxon>
        <taxon>Schleiferilactobacillus</taxon>
    </lineage>
</organism>
<evidence type="ECO:0000256" key="1">
    <source>
        <dbReference type="ARBA" id="ARBA00004496"/>
    </source>
</evidence>
<keyword evidence="2" id="KW-0963">Cytoplasm</keyword>
<evidence type="ECO:0000256" key="3">
    <source>
        <dbReference type="ARBA" id="ARBA00023002"/>
    </source>
</evidence>
<keyword evidence="6" id="KW-1185">Reference proteome</keyword>
<evidence type="ECO:0000256" key="2">
    <source>
        <dbReference type="ARBA" id="ARBA00022490"/>
    </source>
</evidence>
<dbReference type="CDD" id="cd02140">
    <property type="entry name" value="Frm2-like"/>
    <property type="match status" value="1"/>
</dbReference>
<dbReference type="GO" id="GO:0005737">
    <property type="term" value="C:cytoplasm"/>
    <property type="evidence" value="ECO:0007669"/>
    <property type="project" value="UniProtKB-SubCell"/>
</dbReference>
<dbReference type="RefSeq" id="WP_057817933.1">
    <property type="nucleotide sequence ID" value="NZ_AZEC01000002.1"/>
</dbReference>
<keyword evidence="3" id="KW-0560">Oxidoreductase</keyword>
<dbReference type="InterPro" id="IPR033877">
    <property type="entry name" value="Frm2/Hbn1"/>
</dbReference>
<dbReference type="PATRIC" id="fig|1423792.3.peg.1242"/>
<accession>A0A0R1N195</accession>
<protein>
    <submittedName>
        <fullName evidence="5">Nitroreductase family protein</fullName>
    </submittedName>
</protein>
<comment type="subcellular location">
    <subcellularLocation>
        <location evidence="1">Cytoplasm</location>
    </subcellularLocation>
</comment>
<feature type="domain" description="Nitroreductase" evidence="4">
    <location>
        <begin position="10"/>
        <end position="178"/>
    </location>
</feature>
<proteinExistence type="predicted"/>
<dbReference type="Pfam" id="PF00881">
    <property type="entry name" value="Nitroreductase"/>
    <property type="match status" value="1"/>
</dbReference>
<dbReference type="Proteomes" id="UP000051330">
    <property type="component" value="Unassembled WGS sequence"/>
</dbReference>
<dbReference type="FunFam" id="3.40.109.10:FF:000001">
    <property type="entry name" value="Nitroreductase family"/>
    <property type="match status" value="1"/>
</dbReference>
<evidence type="ECO:0000313" key="5">
    <source>
        <dbReference type="EMBL" id="KRL14063.1"/>
    </source>
</evidence>
<evidence type="ECO:0000313" key="6">
    <source>
        <dbReference type="Proteomes" id="UP000051330"/>
    </source>
</evidence>
<gene>
    <name evidence="5" type="ORF">FD09_GL001223</name>
</gene>
<dbReference type="GO" id="GO:0016491">
    <property type="term" value="F:oxidoreductase activity"/>
    <property type="evidence" value="ECO:0007669"/>
    <property type="project" value="UniProtKB-KW"/>
</dbReference>
<dbReference type="OrthoDB" id="9810617at2"/>
<reference evidence="5 6" key="1">
    <citation type="journal article" date="2015" name="Genome Announc.">
        <title>Expanding the biotechnology potential of lactobacilli through comparative genomics of 213 strains and associated genera.</title>
        <authorList>
            <person name="Sun Z."/>
            <person name="Harris H.M."/>
            <person name="McCann A."/>
            <person name="Guo C."/>
            <person name="Argimon S."/>
            <person name="Zhang W."/>
            <person name="Yang X."/>
            <person name="Jeffery I.B."/>
            <person name="Cooney J.C."/>
            <person name="Kagawa T.F."/>
            <person name="Liu W."/>
            <person name="Song Y."/>
            <person name="Salvetti E."/>
            <person name="Wrobel A."/>
            <person name="Rasinkangas P."/>
            <person name="Parkhill J."/>
            <person name="Rea M.C."/>
            <person name="O'Sullivan O."/>
            <person name="Ritari J."/>
            <person name="Douillard F.P."/>
            <person name="Paul Ross R."/>
            <person name="Yang R."/>
            <person name="Briner A.E."/>
            <person name="Felis G.E."/>
            <person name="de Vos W.M."/>
            <person name="Barrangou R."/>
            <person name="Klaenhammer T.R."/>
            <person name="Caufield P.W."/>
            <person name="Cui Y."/>
            <person name="Zhang H."/>
            <person name="O'Toole P.W."/>
        </authorList>
    </citation>
    <scope>NUCLEOTIDE SEQUENCE [LARGE SCALE GENOMIC DNA]</scope>
    <source>
        <strain evidence="5 6">DSM 12744</strain>
    </source>
</reference>
<dbReference type="InterPro" id="IPR000415">
    <property type="entry name" value="Nitroreductase-like"/>
</dbReference>
<dbReference type="SUPFAM" id="SSF55469">
    <property type="entry name" value="FMN-dependent nitroreductase-like"/>
    <property type="match status" value="1"/>
</dbReference>
<dbReference type="STRING" id="1423792.FD09_GL001223"/>
<dbReference type="InterPro" id="IPR029479">
    <property type="entry name" value="Nitroreductase"/>
</dbReference>
<dbReference type="EMBL" id="AZEC01000002">
    <property type="protein sequence ID" value="KRL14063.1"/>
    <property type="molecule type" value="Genomic_DNA"/>
</dbReference>
<name>A0A0R1N195_9LACO</name>
<sequence length="200" mass="22874">MQDEVLTTMKKRRSIYQLGKNVTQKPEEIVQLVEDIIMHSPTAFNGQTVRAVFLFGDNHDRLWDLTGARLKSEVPTEEAYQNTLAKLANFKAAFGTILFFRDQAIVTEEENNFPLYRDNFHDWSEQGQGGAQQAIWVALAQNGIGANLQHYNPLIDAEVAKTFDIPDNWVLRAQMPFGSIEGTASEKEFLPREDRFKTFF</sequence>
<dbReference type="AlphaFoldDB" id="A0A0R1N195"/>
<dbReference type="PANTHER" id="PTHR43035:SF1">
    <property type="entry name" value="FATTY ACID REPRESSION MUTANT PROTEIN 2-RELATED"/>
    <property type="match status" value="1"/>
</dbReference>
<comment type="caution">
    <text evidence="5">The sequence shown here is derived from an EMBL/GenBank/DDBJ whole genome shotgun (WGS) entry which is preliminary data.</text>
</comment>
<dbReference type="GO" id="GO:0034599">
    <property type="term" value="P:cellular response to oxidative stress"/>
    <property type="evidence" value="ECO:0007669"/>
    <property type="project" value="InterPro"/>
</dbReference>
<dbReference type="Gene3D" id="3.40.109.10">
    <property type="entry name" value="NADH Oxidase"/>
    <property type="match status" value="1"/>
</dbReference>
<dbReference type="PANTHER" id="PTHR43035">
    <property type="entry name" value="FATTY ACID REPRESSION MUTANT PROTEIN 2-RELATED"/>
    <property type="match status" value="1"/>
</dbReference>